<organism evidence="2 3">
    <name type="scientific">Flavobacterium qiangtangense</name>
    <dbReference type="NCBI Taxonomy" id="1442595"/>
    <lineage>
        <taxon>Bacteria</taxon>
        <taxon>Pseudomonadati</taxon>
        <taxon>Bacteroidota</taxon>
        <taxon>Flavobacteriia</taxon>
        <taxon>Flavobacteriales</taxon>
        <taxon>Flavobacteriaceae</taxon>
        <taxon>Flavobacterium</taxon>
    </lineage>
</organism>
<proteinExistence type="predicted"/>
<dbReference type="SUPFAM" id="SSF53448">
    <property type="entry name" value="Nucleotide-diphospho-sugar transferases"/>
    <property type="match status" value="1"/>
</dbReference>
<feature type="domain" description="Glycosyltransferase 2-like" evidence="1">
    <location>
        <begin position="38"/>
        <end position="198"/>
    </location>
</feature>
<evidence type="ECO:0000313" key="2">
    <source>
        <dbReference type="EMBL" id="MFC6098041.1"/>
    </source>
</evidence>
<protein>
    <submittedName>
        <fullName evidence="2">Glycosyltransferase</fullName>
        <ecNumber evidence="2">2.4.-.-</ecNumber>
    </submittedName>
</protein>
<keyword evidence="2" id="KW-0808">Transferase</keyword>
<dbReference type="RefSeq" id="WP_379793022.1">
    <property type="nucleotide sequence ID" value="NZ_JBHSQB010000010.1"/>
</dbReference>
<evidence type="ECO:0000259" key="1">
    <source>
        <dbReference type="Pfam" id="PF00535"/>
    </source>
</evidence>
<accession>A0ABW1PSF8</accession>
<dbReference type="PANTHER" id="PTHR22916">
    <property type="entry name" value="GLYCOSYLTRANSFERASE"/>
    <property type="match status" value="1"/>
</dbReference>
<dbReference type="InterPro" id="IPR001173">
    <property type="entry name" value="Glyco_trans_2-like"/>
</dbReference>
<comment type="caution">
    <text evidence="2">The sequence shown here is derived from an EMBL/GenBank/DDBJ whole genome shotgun (WGS) entry which is preliminary data.</text>
</comment>
<dbReference type="Gene3D" id="3.90.550.10">
    <property type="entry name" value="Spore Coat Polysaccharide Biosynthesis Protein SpsA, Chain A"/>
    <property type="match status" value="1"/>
</dbReference>
<dbReference type="EC" id="2.4.-.-" evidence="2"/>
<keyword evidence="3" id="KW-1185">Reference proteome</keyword>
<dbReference type="InterPro" id="IPR029044">
    <property type="entry name" value="Nucleotide-diphossugar_trans"/>
</dbReference>
<keyword evidence="2" id="KW-0328">Glycosyltransferase</keyword>
<dbReference type="Pfam" id="PF00535">
    <property type="entry name" value="Glycos_transf_2"/>
    <property type="match status" value="1"/>
</dbReference>
<gene>
    <name evidence="2" type="ORF">ACFPVY_15405</name>
</gene>
<dbReference type="Proteomes" id="UP001596287">
    <property type="component" value="Unassembled WGS sequence"/>
</dbReference>
<reference evidence="3" key="1">
    <citation type="journal article" date="2019" name="Int. J. Syst. Evol. Microbiol.">
        <title>The Global Catalogue of Microorganisms (GCM) 10K type strain sequencing project: providing services to taxonomists for standard genome sequencing and annotation.</title>
        <authorList>
            <consortium name="The Broad Institute Genomics Platform"/>
            <consortium name="The Broad Institute Genome Sequencing Center for Infectious Disease"/>
            <person name="Wu L."/>
            <person name="Ma J."/>
        </authorList>
    </citation>
    <scope>NUCLEOTIDE SEQUENCE [LARGE SCALE GENOMIC DNA]</scope>
    <source>
        <strain evidence="3">CCUG 49679</strain>
    </source>
</reference>
<dbReference type="EMBL" id="JBHSQB010000010">
    <property type="protein sequence ID" value="MFC6098041.1"/>
    <property type="molecule type" value="Genomic_DNA"/>
</dbReference>
<name>A0ABW1PSF8_9FLAO</name>
<sequence>MPKEILYYKDTQILTLDGVLIPVVDQTSSDVPLVCVDLITYNQEAHVAQAIESILMQQTDFKFVLVIGEDCSTDSTRSIVKSYQQKHPENIILKLPEKNLGMLYNETTNIALCQAKYIAWCEGDDYWSDPLKLQKQVDFLESNPDYILSFHAMKVLEPSGKLVPDYITIVPENHETVIDLARHGNYIHTPSAMFRNIIKDFPFEYYECCVADYFTYMMLAQHGKLKKLDDVMAVYRVGIGTFSGEIRTKRSRYNVNLYTALLSYLTDETQKKLIYNHYKSAVEKLEKSIHKDYTTVFVSSNPFFLTVKYIQNYYHEPQKIINKIRSKLFKAKKKT</sequence>
<dbReference type="PANTHER" id="PTHR22916:SF3">
    <property type="entry name" value="UDP-GLCNAC:BETAGAL BETA-1,3-N-ACETYLGLUCOSAMINYLTRANSFERASE-LIKE PROTEIN 1"/>
    <property type="match status" value="1"/>
</dbReference>
<dbReference type="GO" id="GO:0016757">
    <property type="term" value="F:glycosyltransferase activity"/>
    <property type="evidence" value="ECO:0007669"/>
    <property type="project" value="UniProtKB-KW"/>
</dbReference>
<evidence type="ECO:0000313" key="3">
    <source>
        <dbReference type="Proteomes" id="UP001596287"/>
    </source>
</evidence>